<feature type="domain" description="SLH" evidence="3">
    <location>
        <begin position="26"/>
        <end position="89"/>
    </location>
</feature>
<gene>
    <name evidence="4" type="ORF">SYNTR_1881</name>
</gene>
<dbReference type="KEGG" id="salq:SYNTR_1881"/>
<dbReference type="EMBL" id="CP046457">
    <property type="protein sequence ID" value="QGU00475.1"/>
    <property type="molecule type" value="Genomic_DNA"/>
</dbReference>
<dbReference type="Proteomes" id="UP000426444">
    <property type="component" value="Chromosome"/>
</dbReference>
<keyword evidence="2" id="KW-0732">Signal</keyword>
<reference evidence="5" key="1">
    <citation type="journal article" date="2019" name="Microbiology">
        <title>Complete Genome Sequence of an Uncultured Bacterium of the Candidate Phylum Bipolaricaulota.</title>
        <authorList>
            <person name="Kadnikov V.V."/>
            <person name="Mardanov A.V."/>
            <person name="Beletsky A.V."/>
            <person name="Frank Y.A."/>
            <person name="Karnachuk O.V."/>
            <person name="Ravin N.V."/>
        </authorList>
    </citation>
    <scope>NUCLEOTIDE SEQUENCE [LARGE SCALE GENOMIC DNA]</scope>
</reference>
<dbReference type="InterPro" id="IPR001119">
    <property type="entry name" value="SLH_dom"/>
</dbReference>
<dbReference type="PANTHER" id="PTHR43308:SF5">
    <property type="entry name" value="S-LAYER PROTEIN _ PEPTIDOGLYCAN ENDO-BETA-N-ACETYLGLUCOSAMINIDASE"/>
    <property type="match status" value="1"/>
</dbReference>
<evidence type="ECO:0000313" key="5">
    <source>
        <dbReference type="Proteomes" id="UP000426444"/>
    </source>
</evidence>
<dbReference type="InterPro" id="IPR051465">
    <property type="entry name" value="Cell_Envelope_Struct_Comp"/>
</dbReference>
<proteinExistence type="predicted"/>
<feature type="signal peptide" evidence="2">
    <location>
        <begin position="1"/>
        <end position="27"/>
    </location>
</feature>
<feature type="domain" description="SLH" evidence="3">
    <location>
        <begin position="91"/>
        <end position="154"/>
    </location>
</feature>
<dbReference type="RefSeq" id="WP_156204252.1">
    <property type="nucleotide sequence ID" value="NZ_CP046457.1"/>
</dbReference>
<dbReference type="OrthoDB" id="9763643at2"/>
<accession>A0A6I6DCU9</accession>
<evidence type="ECO:0000259" key="3">
    <source>
        <dbReference type="PROSITE" id="PS51272"/>
    </source>
</evidence>
<evidence type="ECO:0000313" key="4">
    <source>
        <dbReference type="EMBL" id="QGU00475.1"/>
    </source>
</evidence>
<name>A0A6I6DCU9_9FIRM</name>
<feature type="chain" id="PRO_5026298689" description="SLH domain-containing protein" evidence="2">
    <location>
        <begin position="28"/>
        <end position="1035"/>
    </location>
</feature>
<sequence>MLKKNNKLITIFILAFFMFSIVVSAGAAQFSDVDPAADATPAIYKLAALGILEGYPDGTFAPDNTITRAEFAKVAVVTAGLERVAIGMMGVPTQFNDVAADHWASGWINVAAAQEFVQGDGDGTFRPQDQITQAEVVTVLLRILGYNDNLTGNWPSNYISKATSLGVLDDITFIANKAATRGEVALIGSEVLEQNVVVYEASNNLFREDQRTFEGEEDNDETRSYSLLEDNFESAVETDELVVDVSLDDGIAFEFKSGEELELTETAIIANVPSWNQVKERFVDYITNDDGDIVYISVQDYGTVKASPEDIEINNEDRNEVDVDGTNYRLIDEVADMVYLPDTTVQLPRIGDYDYKANLESFFERGSNGEVFDDEFLAPVDTVEFVLDEDGRIALIKAWTWSSTNAGVVDNVNLSRERVQYKNSDVRTTNLADDDYKVLINGLPAELEDIQENDIVYETDLYDVTLLVVMSVQVPGELEFIRTTQITPELTAVTEVRVNGMWFDVALGGFMLSADAGSDFYDAKIDVNKIDDKYELLGEDVVLLMNPEQKVVGIISDVDATDRNFGIVDGEASVLDGNQEVEGVSIFRADGSVATYVVEDKEDFYDSGDIKAAKVDALIKYSINSDGELELEENFKPSTAYWAFETDTDNNILTVVNSDVVTVDVDDEAVTISEGSSFDISNTAIFNLHRDDDDLQTVEVADFLDAVDGETSYPALIVVDGNTIEYIVITDPNLEGTTVNIAMVIDTGRDVDGEYAYLLLPQGEVKYYIDEGPVVEDEVLMFTLKQGEIVADDSGWYPPAGPYEVKSISGNIFEVITANAGEANEEIRNFVVDNDTIYYDNENSPVLIEKDDIARGDIINLYREIGETAVAVVELVDDDLTNLQAIFFSLDLWVGKDEVEKFFPGGAKIDSEAGYFVSHLFDHVNPEVNPETVVFYKEKEKEFSCIFAEEELIAFQYKLVDNHTIDLLEKYQKAFTEDENNTWEEHAMPDPEDFLKYKDELYDSKFFINKDETDLGVIFVDSESGVVILARLIVD</sequence>
<dbReference type="PROSITE" id="PS51272">
    <property type="entry name" value="SLH"/>
    <property type="match status" value="2"/>
</dbReference>
<dbReference type="PANTHER" id="PTHR43308">
    <property type="entry name" value="OUTER MEMBRANE PROTEIN ALPHA-RELATED"/>
    <property type="match status" value="1"/>
</dbReference>
<dbReference type="Pfam" id="PF00395">
    <property type="entry name" value="SLH"/>
    <property type="match status" value="2"/>
</dbReference>
<keyword evidence="5" id="KW-1185">Reference proteome</keyword>
<dbReference type="AlphaFoldDB" id="A0A6I6DCU9"/>
<evidence type="ECO:0000256" key="2">
    <source>
        <dbReference type="SAM" id="SignalP"/>
    </source>
</evidence>
<keyword evidence="1" id="KW-0677">Repeat</keyword>
<protein>
    <recommendedName>
        <fullName evidence="3">SLH domain-containing protein</fullName>
    </recommendedName>
</protein>
<evidence type="ECO:0000256" key="1">
    <source>
        <dbReference type="ARBA" id="ARBA00022737"/>
    </source>
</evidence>
<organism evidence="4 5">
    <name type="scientific">Candidatus Syntrophocurvum alkaliphilum</name>
    <dbReference type="NCBI Taxonomy" id="2293317"/>
    <lineage>
        <taxon>Bacteria</taxon>
        <taxon>Bacillati</taxon>
        <taxon>Bacillota</taxon>
        <taxon>Clostridia</taxon>
        <taxon>Eubacteriales</taxon>
        <taxon>Syntrophomonadaceae</taxon>
        <taxon>Candidatus Syntrophocurvum</taxon>
    </lineage>
</organism>